<reference evidence="2 3" key="1">
    <citation type="journal article" date="2018" name="Science">
        <title>The opium poppy genome and morphinan production.</title>
        <authorList>
            <person name="Guo L."/>
            <person name="Winzer T."/>
            <person name="Yang X."/>
            <person name="Li Y."/>
            <person name="Ning Z."/>
            <person name="He Z."/>
            <person name="Teodor R."/>
            <person name="Lu Y."/>
            <person name="Bowser T.A."/>
            <person name="Graham I.A."/>
            <person name="Ye K."/>
        </authorList>
    </citation>
    <scope>NUCLEOTIDE SEQUENCE [LARGE SCALE GENOMIC DNA]</scope>
    <source>
        <strain evidence="3">cv. HN1</strain>
        <tissue evidence="2">Leaves</tissue>
    </source>
</reference>
<evidence type="ECO:0000313" key="2">
    <source>
        <dbReference type="EMBL" id="RZC85091.1"/>
    </source>
</evidence>
<keyword evidence="1" id="KW-0472">Membrane</keyword>
<dbReference type="Gramene" id="RZC85091">
    <property type="protein sequence ID" value="RZC85091"/>
    <property type="gene ID" value="C5167_047874"/>
</dbReference>
<evidence type="ECO:0000256" key="1">
    <source>
        <dbReference type="SAM" id="Phobius"/>
    </source>
</evidence>
<feature type="transmembrane region" description="Helical" evidence="1">
    <location>
        <begin position="79"/>
        <end position="96"/>
    </location>
</feature>
<protein>
    <submittedName>
        <fullName evidence="2">Uncharacterized protein</fullName>
    </submittedName>
</protein>
<dbReference type="Proteomes" id="UP000316621">
    <property type="component" value="Chromosome 11"/>
</dbReference>
<keyword evidence="3" id="KW-1185">Reference proteome</keyword>
<keyword evidence="1" id="KW-0812">Transmembrane</keyword>
<feature type="transmembrane region" description="Helical" evidence="1">
    <location>
        <begin position="48"/>
        <end position="67"/>
    </location>
</feature>
<organism evidence="2 3">
    <name type="scientific">Papaver somniferum</name>
    <name type="common">Opium poppy</name>
    <dbReference type="NCBI Taxonomy" id="3469"/>
    <lineage>
        <taxon>Eukaryota</taxon>
        <taxon>Viridiplantae</taxon>
        <taxon>Streptophyta</taxon>
        <taxon>Embryophyta</taxon>
        <taxon>Tracheophyta</taxon>
        <taxon>Spermatophyta</taxon>
        <taxon>Magnoliopsida</taxon>
        <taxon>Ranunculales</taxon>
        <taxon>Papaveraceae</taxon>
        <taxon>Papaveroideae</taxon>
        <taxon>Papaver</taxon>
    </lineage>
</organism>
<feature type="transmembrane region" description="Helical" evidence="1">
    <location>
        <begin position="17"/>
        <end position="36"/>
    </location>
</feature>
<accession>A0A4Y7LLL7</accession>
<sequence length="136" mass="16004">MELRYCSTRLLSFSLWWIYKFLLIVGWVSIKILLMAEDFISDRSKISGGLKAFGISSVAITYIDMMVLQERYEGTQTHAILRFIFLFWVFMRDYFLHKFLVCHTDQSSTQLLSGFMRKSHFGLVTELKKKFSSKTS</sequence>
<dbReference type="AlphaFoldDB" id="A0A4Y7LLL7"/>
<evidence type="ECO:0000313" key="3">
    <source>
        <dbReference type="Proteomes" id="UP000316621"/>
    </source>
</evidence>
<keyword evidence="1" id="KW-1133">Transmembrane helix</keyword>
<name>A0A4Y7LLL7_PAPSO</name>
<dbReference type="EMBL" id="CM010725">
    <property type="protein sequence ID" value="RZC85091.1"/>
    <property type="molecule type" value="Genomic_DNA"/>
</dbReference>
<proteinExistence type="predicted"/>
<gene>
    <name evidence="2" type="ORF">C5167_047874</name>
</gene>